<dbReference type="SMART" id="SM00267">
    <property type="entry name" value="GGDEF"/>
    <property type="match status" value="1"/>
</dbReference>
<dbReference type="InterPro" id="IPR050706">
    <property type="entry name" value="Cyclic-di-GMP_PDE-like"/>
</dbReference>
<dbReference type="SMART" id="SM00052">
    <property type="entry name" value="EAL"/>
    <property type="match status" value="1"/>
</dbReference>
<dbReference type="PANTHER" id="PTHR33121:SF79">
    <property type="entry name" value="CYCLIC DI-GMP PHOSPHODIESTERASE PDED-RELATED"/>
    <property type="match status" value="1"/>
</dbReference>
<dbReference type="Gene3D" id="3.20.20.450">
    <property type="entry name" value="EAL domain"/>
    <property type="match status" value="1"/>
</dbReference>
<evidence type="ECO:0000259" key="1">
    <source>
        <dbReference type="PROSITE" id="PS50883"/>
    </source>
</evidence>
<keyword evidence="4" id="KW-1185">Reference proteome</keyword>
<dbReference type="RefSeq" id="WP_263334141.1">
    <property type="nucleotide sequence ID" value="NZ_JAGSYH010000002.1"/>
</dbReference>
<protein>
    <submittedName>
        <fullName evidence="3">Bifunctional diguanylate cyclase/phosphodiesterase</fullName>
    </submittedName>
</protein>
<dbReference type="InterPro" id="IPR029787">
    <property type="entry name" value="Nucleotide_cyclase"/>
</dbReference>
<dbReference type="PANTHER" id="PTHR33121">
    <property type="entry name" value="CYCLIC DI-GMP PHOSPHODIESTERASE PDEF"/>
    <property type="match status" value="1"/>
</dbReference>
<dbReference type="Proteomes" id="UP001596091">
    <property type="component" value="Unassembled WGS sequence"/>
</dbReference>
<proteinExistence type="predicted"/>
<dbReference type="CDD" id="cd01948">
    <property type="entry name" value="EAL"/>
    <property type="match status" value="1"/>
</dbReference>
<sequence>MKTGMRETLDEDFRIRLQDYGLQFDPTTGMANQASFRRSLREVLETAGQFGQELSLLWIDVLNLRREYSIGGDEAAERLIQKVADGLRPWIDPGELICRFSEQSFVLVLRRDERTMMRLNLILDAGSHNHGFSAEGKPELAGGVAFFPEHTTELDDLIRFASLAAVGGARTRSHAPVTFAPVMNSAILLERELETDLRNALRGNQLSLVYQPQIDLVTGNILGVEGLTRWNHPVRGAVSPAQFIAIAEQSNLIDEIFTHSLRRLLVDAARWRQLGVIMPVLAVNASAANVRNENFVSMVQREIEANPPIGSQLDIEVTESLMMDDETLFVERLTALRNIGVKVTLDDFGTRYTGFNALKGLPLNTMKIDKCFVHGIDRSTQAQSLCRTIVTMARHLNLATIAEGVETAGELRALRKIGCLGGQGYLFQRPVASQKFLEFVKSWPRQKLVFEMGTYGDGDEAAVEVEADPLFGVV</sequence>
<dbReference type="Pfam" id="PF00990">
    <property type="entry name" value="GGDEF"/>
    <property type="match status" value="1"/>
</dbReference>
<dbReference type="PROSITE" id="PS50887">
    <property type="entry name" value="GGDEF"/>
    <property type="match status" value="1"/>
</dbReference>
<dbReference type="Pfam" id="PF00563">
    <property type="entry name" value="EAL"/>
    <property type="match status" value="1"/>
</dbReference>
<evidence type="ECO:0000259" key="2">
    <source>
        <dbReference type="PROSITE" id="PS50887"/>
    </source>
</evidence>
<reference evidence="4" key="1">
    <citation type="journal article" date="2019" name="Int. J. Syst. Evol. Microbiol.">
        <title>The Global Catalogue of Microorganisms (GCM) 10K type strain sequencing project: providing services to taxonomists for standard genome sequencing and annotation.</title>
        <authorList>
            <consortium name="The Broad Institute Genomics Platform"/>
            <consortium name="The Broad Institute Genome Sequencing Center for Infectious Disease"/>
            <person name="Wu L."/>
            <person name="Ma J."/>
        </authorList>
    </citation>
    <scope>NUCLEOTIDE SEQUENCE [LARGE SCALE GENOMIC DNA]</scope>
    <source>
        <strain evidence="4">JCM 4087</strain>
    </source>
</reference>
<dbReference type="InterPro" id="IPR035919">
    <property type="entry name" value="EAL_sf"/>
</dbReference>
<dbReference type="InterPro" id="IPR001633">
    <property type="entry name" value="EAL_dom"/>
</dbReference>
<dbReference type="SUPFAM" id="SSF141868">
    <property type="entry name" value="EAL domain-like"/>
    <property type="match status" value="1"/>
</dbReference>
<gene>
    <name evidence="3" type="ORF">ACFPT7_02875</name>
</gene>
<organism evidence="3 4">
    <name type="scientific">Acidicapsa dinghuensis</name>
    <dbReference type="NCBI Taxonomy" id="2218256"/>
    <lineage>
        <taxon>Bacteria</taxon>
        <taxon>Pseudomonadati</taxon>
        <taxon>Acidobacteriota</taxon>
        <taxon>Terriglobia</taxon>
        <taxon>Terriglobales</taxon>
        <taxon>Acidobacteriaceae</taxon>
        <taxon>Acidicapsa</taxon>
    </lineage>
</organism>
<dbReference type="InterPro" id="IPR043128">
    <property type="entry name" value="Rev_trsase/Diguanyl_cyclase"/>
</dbReference>
<dbReference type="SUPFAM" id="SSF55073">
    <property type="entry name" value="Nucleotide cyclase"/>
    <property type="match status" value="1"/>
</dbReference>
<feature type="domain" description="GGDEF" evidence="2">
    <location>
        <begin position="52"/>
        <end position="181"/>
    </location>
</feature>
<dbReference type="EMBL" id="JBHSPH010000001">
    <property type="protein sequence ID" value="MFC5861230.1"/>
    <property type="molecule type" value="Genomic_DNA"/>
</dbReference>
<evidence type="ECO:0000313" key="4">
    <source>
        <dbReference type="Proteomes" id="UP001596091"/>
    </source>
</evidence>
<dbReference type="Gene3D" id="3.30.70.270">
    <property type="match status" value="1"/>
</dbReference>
<dbReference type="PROSITE" id="PS50883">
    <property type="entry name" value="EAL"/>
    <property type="match status" value="1"/>
</dbReference>
<name>A0ABW1EB76_9BACT</name>
<dbReference type="InterPro" id="IPR000160">
    <property type="entry name" value="GGDEF_dom"/>
</dbReference>
<accession>A0ABW1EB76</accession>
<evidence type="ECO:0000313" key="3">
    <source>
        <dbReference type="EMBL" id="MFC5861230.1"/>
    </source>
</evidence>
<comment type="caution">
    <text evidence="3">The sequence shown here is derived from an EMBL/GenBank/DDBJ whole genome shotgun (WGS) entry which is preliminary data.</text>
</comment>
<feature type="domain" description="EAL" evidence="1">
    <location>
        <begin position="190"/>
        <end position="444"/>
    </location>
</feature>